<dbReference type="InterPro" id="IPR004563">
    <property type="entry name" value="Apolipo_AcylTrfase"/>
</dbReference>
<dbReference type="OrthoDB" id="9804277at2"/>
<gene>
    <name evidence="9" type="primary">lnt</name>
    <name evidence="11" type="ORF">NH26_15880</name>
</gene>
<dbReference type="SUPFAM" id="SSF56317">
    <property type="entry name" value="Carbon-nitrogen hydrolase"/>
    <property type="match status" value="1"/>
</dbReference>
<dbReference type="RefSeq" id="WP_044228464.1">
    <property type="nucleotide sequence ID" value="NZ_JRYR02000001.1"/>
</dbReference>
<dbReference type="GO" id="GO:0042158">
    <property type="term" value="P:lipoprotein biosynthetic process"/>
    <property type="evidence" value="ECO:0007669"/>
    <property type="project" value="UniProtKB-UniRule"/>
</dbReference>
<keyword evidence="8 9" id="KW-0012">Acyltransferase</keyword>
<name>A0A1S1Z367_FLAPC</name>
<comment type="pathway">
    <text evidence="9">Protein modification; lipoprotein biosynthesis (N-acyl transfer).</text>
</comment>
<comment type="function">
    <text evidence="9">Catalyzes the phospholipid dependent N-acylation of the N-terminal cysteine of apolipoprotein, the last step in lipoprotein maturation.</text>
</comment>
<feature type="domain" description="CN hydrolase" evidence="10">
    <location>
        <begin position="227"/>
        <end position="502"/>
    </location>
</feature>
<keyword evidence="5 9" id="KW-0812">Transmembrane</keyword>
<dbReference type="Pfam" id="PF00795">
    <property type="entry name" value="CN_hydrolase"/>
    <property type="match status" value="1"/>
</dbReference>
<dbReference type="HAMAP" id="MF_01148">
    <property type="entry name" value="Lnt"/>
    <property type="match status" value="1"/>
</dbReference>
<dbReference type="Gene3D" id="3.60.110.10">
    <property type="entry name" value="Carbon-nitrogen hydrolase"/>
    <property type="match status" value="1"/>
</dbReference>
<evidence type="ECO:0000256" key="8">
    <source>
        <dbReference type="ARBA" id="ARBA00023315"/>
    </source>
</evidence>
<sequence length="540" mass="62165">MRKLIYDFIQANSSKKWYLWLMALISGLFLGLSWHGALPLVFIGYVPLLEIERVISLSDKRFKGWKVYFFSFIALFIFNVTAYWWLWYASSWATFGAWGANAALMALPVLAYHHTRKISKGKYFHLDFVCWMIAFEYLHMHWDFSWPWLNIGNVLSYTPKLAQWYEYTGAFGGTLWILLLNIYFFSFMVSGRKVVSIIFYLLLPITFSLYLYYSYEEEGKTIETVVVQPNIDCYTQKFKYNARTGEQNSKTYISPRDQVRRMIELTEKEVTPNTKFVFWPETSISQSINELYWDASAEVQMVNKMMLKYPNLTLVTGADTYKIYGDSSSSETARHSKNIGYYDVFNTGIRFHQRDSLEFYHKSQLVIGVETIPFPVILKAIILNFGGSSGGLGRQDHRAVFSNGDINVGPIICYESVYGDYVTDYVKNGADFLTVITNDGWWNDSPGHTQHLAFSSLRAIETRKSIARSANTGISCFINQRGDILDPIAYGEMGAKKGDVHINKTETIYTLYGDYIARIASVLAITMLVIGFVRRKALRI</sequence>
<feature type="transmembrane region" description="Helical" evidence="9">
    <location>
        <begin position="164"/>
        <end position="185"/>
    </location>
</feature>
<feature type="transmembrane region" description="Helical" evidence="9">
    <location>
        <begin position="124"/>
        <end position="144"/>
    </location>
</feature>
<evidence type="ECO:0000256" key="6">
    <source>
        <dbReference type="ARBA" id="ARBA00022989"/>
    </source>
</evidence>
<feature type="transmembrane region" description="Helical" evidence="9">
    <location>
        <begin position="67"/>
        <end position="86"/>
    </location>
</feature>
<dbReference type="NCBIfam" id="TIGR00546">
    <property type="entry name" value="lnt"/>
    <property type="match status" value="1"/>
</dbReference>
<comment type="catalytic activity">
    <reaction evidence="9">
        <text>N-terminal S-1,2-diacyl-sn-glyceryl-L-cysteinyl-[lipoprotein] + a glycerophospholipid = N-acyl-S-1,2-diacyl-sn-glyceryl-L-cysteinyl-[lipoprotein] + a 2-acyl-sn-glycero-3-phospholipid + H(+)</text>
        <dbReference type="Rhea" id="RHEA:48228"/>
        <dbReference type="Rhea" id="RHEA-COMP:14681"/>
        <dbReference type="Rhea" id="RHEA-COMP:14684"/>
        <dbReference type="ChEBI" id="CHEBI:15378"/>
        <dbReference type="ChEBI" id="CHEBI:136912"/>
        <dbReference type="ChEBI" id="CHEBI:140656"/>
        <dbReference type="ChEBI" id="CHEBI:140657"/>
        <dbReference type="ChEBI" id="CHEBI:140660"/>
        <dbReference type="EC" id="2.3.1.269"/>
    </reaction>
</comment>
<keyword evidence="3 9" id="KW-1003">Cell membrane</keyword>
<protein>
    <recommendedName>
        <fullName evidence="9">Apolipoprotein N-acyltransferase</fullName>
        <shortName evidence="9">ALP N-acyltransferase</shortName>
        <ecNumber evidence="9">2.3.1.269</ecNumber>
    </recommendedName>
</protein>
<organism evidence="11 12">
    <name type="scientific">Flammeovirga pacifica</name>
    <dbReference type="NCBI Taxonomy" id="915059"/>
    <lineage>
        <taxon>Bacteria</taxon>
        <taxon>Pseudomonadati</taxon>
        <taxon>Bacteroidota</taxon>
        <taxon>Cytophagia</taxon>
        <taxon>Cytophagales</taxon>
        <taxon>Flammeovirgaceae</taxon>
        <taxon>Flammeovirga</taxon>
    </lineage>
</organism>
<keyword evidence="12" id="KW-1185">Reference proteome</keyword>
<feature type="transmembrane region" description="Helical" evidence="9">
    <location>
        <begin position="20"/>
        <end position="46"/>
    </location>
</feature>
<dbReference type="Pfam" id="PF20154">
    <property type="entry name" value="LNT_N"/>
    <property type="match status" value="1"/>
</dbReference>
<evidence type="ECO:0000256" key="2">
    <source>
        <dbReference type="ARBA" id="ARBA00010065"/>
    </source>
</evidence>
<dbReference type="GO" id="GO:0005886">
    <property type="term" value="C:plasma membrane"/>
    <property type="evidence" value="ECO:0007669"/>
    <property type="project" value="UniProtKB-SubCell"/>
</dbReference>
<accession>A0A1S1Z367</accession>
<evidence type="ECO:0000256" key="3">
    <source>
        <dbReference type="ARBA" id="ARBA00022475"/>
    </source>
</evidence>
<dbReference type="GO" id="GO:0016410">
    <property type="term" value="F:N-acyltransferase activity"/>
    <property type="evidence" value="ECO:0007669"/>
    <property type="project" value="UniProtKB-UniRule"/>
</dbReference>
<evidence type="ECO:0000256" key="9">
    <source>
        <dbReference type="HAMAP-Rule" id="MF_01148"/>
    </source>
</evidence>
<reference evidence="11 12" key="1">
    <citation type="journal article" date="2012" name="Int. J. Syst. Evol. Microbiol.">
        <title>Flammeovirga pacifica sp. nov., isolated from deep-sea sediment.</title>
        <authorList>
            <person name="Xu H."/>
            <person name="Fu Y."/>
            <person name="Yang N."/>
            <person name="Ding Z."/>
            <person name="Lai Q."/>
            <person name="Zeng R."/>
        </authorList>
    </citation>
    <scope>NUCLEOTIDE SEQUENCE [LARGE SCALE GENOMIC DNA]</scope>
    <source>
        <strain evidence="12">DSM 24597 / LMG 26175 / WPAGA1</strain>
    </source>
</reference>
<dbReference type="CDD" id="cd07571">
    <property type="entry name" value="ALP_N-acyl_transferase"/>
    <property type="match status" value="1"/>
</dbReference>
<keyword evidence="4 9" id="KW-0808">Transferase</keyword>
<comment type="subcellular location">
    <subcellularLocation>
        <location evidence="1 9">Cell membrane</location>
        <topology evidence="1 9">Multi-pass membrane protein</topology>
    </subcellularLocation>
</comment>
<keyword evidence="6 9" id="KW-1133">Transmembrane helix</keyword>
<feature type="transmembrane region" description="Helical" evidence="9">
    <location>
        <begin position="92"/>
        <end position="112"/>
    </location>
</feature>
<dbReference type="PROSITE" id="PS50263">
    <property type="entry name" value="CN_HYDROLASE"/>
    <property type="match status" value="1"/>
</dbReference>
<dbReference type="InterPro" id="IPR003010">
    <property type="entry name" value="C-N_Hydrolase"/>
</dbReference>
<dbReference type="EC" id="2.3.1.269" evidence="9"/>
<evidence type="ECO:0000256" key="7">
    <source>
        <dbReference type="ARBA" id="ARBA00023136"/>
    </source>
</evidence>
<proteinExistence type="inferred from homology"/>
<dbReference type="PANTHER" id="PTHR38686">
    <property type="entry name" value="APOLIPOPROTEIN N-ACYLTRANSFERASE"/>
    <property type="match status" value="1"/>
</dbReference>
<dbReference type="AlphaFoldDB" id="A0A1S1Z367"/>
<feature type="transmembrane region" description="Helical" evidence="9">
    <location>
        <begin position="515"/>
        <end position="533"/>
    </location>
</feature>
<dbReference type="EMBL" id="JRYR02000001">
    <property type="protein sequence ID" value="OHX67719.1"/>
    <property type="molecule type" value="Genomic_DNA"/>
</dbReference>
<evidence type="ECO:0000256" key="5">
    <source>
        <dbReference type="ARBA" id="ARBA00022692"/>
    </source>
</evidence>
<feature type="transmembrane region" description="Helical" evidence="9">
    <location>
        <begin position="197"/>
        <end position="215"/>
    </location>
</feature>
<evidence type="ECO:0000259" key="10">
    <source>
        <dbReference type="PROSITE" id="PS50263"/>
    </source>
</evidence>
<comment type="similarity">
    <text evidence="2 9">Belongs to the CN hydrolase family. Apolipoprotein N-acyltransferase subfamily.</text>
</comment>
<comment type="caution">
    <text evidence="11">The sequence shown here is derived from an EMBL/GenBank/DDBJ whole genome shotgun (WGS) entry which is preliminary data.</text>
</comment>
<dbReference type="PANTHER" id="PTHR38686:SF1">
    <property type="entry name" value="APOLIPOPROTEIN N-ACYLTRANSFERASE"/>
    <property type="match status" value="1"/>
</dbReference>
<evidence type="ECO:0000313" key="12">
    <source>
        <dbReference type="Proteomes" id="UP000179797"/>
    </source>
</evidence>
<evidence type="ECO:0000256" key="1">
    <source>
        <dbReference type="ARBA" id="ARBA00004651"/>
    </source>
</evidence>
<keyword evidence="7 9" id="KW-0472">Membrane</keyword>
<dbReference type="InterPro" id="IPR036526">
    <property type="entry name" value="C-N_Hydrolase_sf"/>
</dbReference>
<evidence type="ECO:0000256" key="4">
    <source>
        <dbReference type="ARBA" id="ARBA00022679"/>
    </source>
</evidence>
<dbReference type="STRING" id="915059.NH26_15880"/>
<dbReference type="UniPathway" id="UPA00666"/>
<evidence type="ECO:0000313" key="11">
    <source>
        <dbReference type="EMBL" id="OHX67719.1"/>
    </source>
</evidence>
<dbReference type="InterPro" id="IPR045378">
    <property type="entry name" value="LNT_N"/>
</dbReference>
<dbReference type="Proteomes" id="UP000179797">
    <property type="component" value="Unassembled WGS sequence"/>
</dbReference>